<evidence type="ECO:0000313" key="14">
    <source>
        <dbReference type="Proteomes" id="UP000305282"/>
    </source>
</evidence>
<dbReference type="PANTHER" id="PTHR11070:SF55">
    <property type="entry name" value="DNA 3'-5' HELICASE"/>
    <property type="match status" value="1"/>
</dbReference>
<evidence type="ECO:0000256" key="2">
    <source>
        <dbReference type="ARBA" id="ARBA00022741"/>
    </source>
</evidence>
<dbReference type="Proteomes" id="UP000305282">
    <property type="component" value="Unassembled WGS sequence"/>
</dbReference>
<evidence type="ECO:0000256" key="6">
    <source>
        <dbReference type="ARBA" id="ARBA00022839"/>
    </source>
</evidence>
<keyword evidence="9" id="KW-0234">DNA repair</keyword>
<evidence type="ECO:0000313" key="13">
    <source>
        <dbReference type="EMBL" id="THJ50266.1"/>
    </source>
</evidence>
<dbReference type="GO" id="GO:0005524">
    <property type="term" value="F:ATP binding"/>
    <property type="evidence" value="ECO:0007669"/>
    <property type="project" value="UniProtKB-KW"/>
</dbReference>
<dbReference type="SUPFAM" id="SSF52980">
    <property type="entry name" value="Restriction endonuclease-like"/>
    <property type="match status" value="1"/>
</dbReference>
<keyword evidence="7" id="KW-0067">ATP-binding</keyword>
<keyword evidence="4" id="KW-0378">Hydrolase</keyword>
<dbReference type="InterPro" id="IPR038726">
    <property type="entry name" value="PDDEXK_AddAB-type"/>
</dbReference>
<dbReference type="EMBL" id="SSXH01000618">
    <property type="protein sequence ID" value="THJ50266.1"/>
    <property type="molecule type" value="Genomic_DNA"/>
</dbReference>
<keyword evidence="14" id="KW-1185">Reference proteome</keyword>
<dbReference type="InterPro" id="IPR011335">
    <property type="entry name" value="Restrct_endonuc-II-like"/>
</dbReference>
<dbReference type="InterPro" id="IPR000212">
    <property type="entry name" value="DNA_helicase_UvrD/REP"/>
</dbReference>
<evidence type="ECO:0000256" key="5">
    <source>
        <dbReference type="ARBA" id="ARBA00022806"/>
    </source>
</evidence>
<feature type="region of interest" description="Disordered" evidence="10">
    <location>
        <begin position="288"/>
        <end position="308"/>
    </location>
</feature>
<gene>
    <name evidence="13" type="ORF">E7Y31_18770</name>
</gene>
<reference evidence="13 14" key="1">
    <citation type="submission" date="2019-04" db="EMBL/GenBank/DDBJ databases">
        <title>Draft genome sequences for three unisolated Alnus-infective Frankia Sp+ strains, AgTrS, AiOr and AvVan, the first sequenced Frankia strains able to sporulate in-planta.</title>
        <authorList>
            <person name="Bethencourt L."/>
            <person name="Vautrin F."/>
            <person name="Taib N."/>
            <person name="Dubost A."/>
            <person name="Castro-Garcia L."/>
            <person name="Imbaud O."/>
            <person name="Abrouk D."/>
            <person name="Fournier P."/>
            <person name="Briolay J."/>
            <person name="Nguyen A."/>
            <person name="Normand P."/>
            <person name="Fernandez M.P."/>
            <person name="Brochier-Armanet C."/>
            <person name="Herrera-Belaroussi A."/>
        </authorList>
    </citation>
    <scope>NUCLEOTIDE SEQUENCE [LARGE SCALE GENOMIC DNA]</scope>
    <source>
        <strain evidence="13 14">AvVan</strain>
    </source>
</reference>
<evidence type="ECO:0000259" key="12">
    <source>
        <dbReference type="Pfam" id="PF13361"/>
    </source>
</evidence>
<evidence type="ECO:0000256" key="9">
    <source>
        <dbReference type="ARBA" id="ARBA00023204"/>
    </source>
</evidence>
<dbReference type="Pfam" id="PF13361">
    <property type="entry name" value="UvrD_C"/>
    <property type="match status" value="1"/>
</dbReference>
<evidence type="ECO:0000256" key="10">
    <source>
        <dbReference type="SAM" id="MobiDB-lite"/>
    </source>
</evidence>
<evidence type="ECO:0000256" key="7">
    <source>
        <dbReference type="ARBA" id="ARBA00022840"/>
    </source>
</evidence>
<evidence type="ECO:0000256" key="1">
    <source>
        <dbReference type="ARBA" id="ARBA00022722"/>
    </source>
</evidence>
<protein>
    <submittedName>
        <fullName evidence="13">ATP-dependent helicase</fullName>
    </submittedName>
</protein>
<proteinExistence type="predicted"/>
<dbReference type="GO" id="GO:0043138">
    <property type="term" value="F:3'-5' DNA helicase activity"/>
    <property type="evidence" value="ECO:0007669"/>
    <property type="project" value="TreeGrafter"/>
</dbReference>
<evidence type="ECO:0000256" key="8">
    <source>
        <dbReference type="ARBA" id="ARBA00023125"/>
    </source>
</evidence>
<feature type="domain" description="UvrD-like helicase C-terminal" evidence="12">
    <location>
        <begin position="42"/>
        <end position="198"/>
    </location>
</feature>
<feature type="domain" description="PD-(D/E)XK endonuclease-like" evidence="11">
    <location>
        <begin position="350"/>
        <end position="526"/>
    </location>
</feature>
<dbReference type="GO" id="GO:0005829">
    <property type="term" value="C:cytosol"/>
    <property type="evidence" value="ECO:0007669"/>
    <property type="project" value="TreeGrafter"/>
</dbReference>
<dbReference type="SUPFAM" id="SSF52540">
    <property type="entry name" value="P-loop containing nucleoside triphosphate hydrolases"/>
    <property type="match status" value="1"/>
</dbReference>
<dbReference type="InterPro" id="IPR014017">
    <property type="entry name" value="DNA_helicase_UvrD-like_C"/>
</dbReference>
<feature type="compositionally biased region" description="Low complexity" evidence="10">
    <location>
        <begin position="298"/>
        <end position="308"/>
    </location>
</feature>
<keyword evidence="2" id="KW-0547">Nucleotide-binding</keyword>
<feature type="compositionally biased region" description="Gly residues" evidence="10">
    <location>
        <begin position="288"/>
        <end position="297"/>
    </location>
</feature>
<keyword evidence="3" id="KW-0227">DNA damage</keyword>
<feature type="non-terminal residue" evidence="13">
    <location>
        <position position="1"/>
    </location>
</feature>
<dbReference type="GO" id="GO:0003677">
    <property type="term" value="F:DNA binding"/>
    <property type="evidence" value="ECO:0007669"/>
    <property type="project" value="UniProtKB-KW"/>
</dbReference>
<organism evidence="13 14">
    <name type="scientific">Candidatus Frankia alpina</name>
    <dbReference type="NCBI Taxonomy" id="2699483"/>
    <lineage>
        <taxon>Bacteria</taxon>
        <taxon>Bacillati</taxon>
        <taxon>Actinomycetota</taxon>
        <taxon>Actinomycetes</taxon>
        <taxon>Frankiales</taxon>
        <taxon>Frankiaceae</taxon>
        <taxon>Frankia</taxon>
    </lineage>
</organism>
<dbReference type="Gene3D" id="1.10.486.10">
    <property type="entry name" value="PCRA, domain 4"/>
    <property type="match status" value="1"/>
</dbReference>
<evidence type="ECO:0000256" key="4">
    <source>
        <dbReference type="ARBA" id="ARBA00022801"/>
    </source>
</evidence>
<dbReference type="Gene3D" id="3.40.50.300">
    <property type="entry name" value="P-loop containing nucleotide triphosphate hydrolases"/>
    <property type="match status" value="1"/>
</dbReference>
<comment type="caution">
    <text evidence="13">The sequence shown here is derived from an EMBL/GenBank/DDBJ whole genome shotgun (WGS) entry which is preliminary data.</text>
</comment>
<dbReference type="InterPro" id="IPR011604">
    <property type="entry name" value="PDDEXK-like_dom_sf"/>
</dbReference>
<keyword evidence="8" id="KW-0238">DNA-binding</keyword>
<dbReference type="Pfam" id="PF12705">
    <property type="entry name" value="PDDEXK_1"/>
    <property type="match status" value="1"/>
</dbReference>
<dbReference type="AlphaFoldDB" id="A0A4S5D2Z2"/>
<dbReference type="InterPro" id="IPR027417">
    <property type="entry name" value="P-loop_NTPase"/>
</dbReference>
<dbReference type="GO" id="GO:0033202">
    <property type="term" value="C:DNA helicase complex"/>
    <property type="evidence" value="ECO:0007669"/>
    <property type="project" value="TreeGrafter"/>
</dbReference>
<dbReference type="GO" id="GO:0004527">
    <property type="term" value="F:exonuclease activity"/>
    <property type="evidence" value="ECO:0007669"/>
    <property type="project" value="UniProtKB-KW"/>
</dbReference>
<sequence length="541" mass="58560">TRVRRLAAEIAELRGHVGEGLLDLLHRVVATIGLDVELTATEAAVRARRQENVAAFLDVAADFTDPDGTTSLHAFLGFLRAAREHERGLDVTGPSGADAIALMTMHRSKGLEWEVVAVPNLSERVFPDVTVRDQWTTSPGVLPVPLRGDAADLPAFEVSDQKSDLDAFAAEVRAYAEREERRLAYVAVTRAKSLLFASGHWWGPTQKRPRGASVFLAELAEHARGGGGGRVDVWAPRPEEKSNPALAIPRQFAWPIPYEPEPFARRVEAARDVLARLEAVLTPPPLGGVGGGGGGVPAGPTAPADPAGLTGLTASERTLLAELDREAELLLAEERAARVPQLDVPMPANLTASEIVRLQADPAAFARELVRPLPRQPVAAARRGSRFHAWVEELFDHRALIDADDLPGAQDAELTDDDLRSLQEAFLRTPYGSRRPVAIEEPFELPLAGRIVHGRIDAVYDLGRGRWEVIDWKTGQTPADELQLAVYRLAWARLRGVDLSAVDAAFLYVRTGAVVRPPLVTEDELAALLAPPAPPAPETPT</sequence>
<accession>A0A4S5D2Z2</accession>
<evidence type="ECO:0000256" key="3">
    <source>
        <dbReference type="ARBA" id="ARBA00022763"/>
    </source>
</evidence>
<keyword evidence="1" id="KW-0540">Nuclease</keyword>
<keyword evidence="6" id="KW-0269">Exonuclease</keyword>
<evidence type="ECO:0000259" key="11">
    <source>
        <dbReference type="Pfam" id="PF12705"/>
    </source>
</evidence>
<dbReference type="PANTHER" id="PTHR11070">
    <property type="entry name" value="UVRD / RECB / PCRA DNA HELICASE FAMILY MEMBER"/>
    <property type="match status" value="1"/>
</dbReference>
<dbReference type="Gene3D" id="3.90.320.10">
    <property type="match status" value="1"/>
</dbReference>
<dbReference type="RefSeq" id="WP_207634449.1">
    <property type="nucleotide sequence ID" value="NZ_SSXH01000618.1"/>
</dbReference>
<keyword evidence="5 13" id="KW-0347">Helicase</keyword>
<name>A0A4S5D2Z2_9ACTN</name>
<dbReference type="GO" id="GO:0000725">
    <property type="term" value="P:recombinational repair"/>
    <property type="evidence" value="ECO:0007669"/>
    <property type="project" value="TreeGrafter"/>
</dbReference>